<dbReference type="InterPro" id="IPR019776">
    <property type="entry name" value="Flagellar_basal_body_rod_CS"/>
</dbReference>
<accession>A0A9X3IS33</accession>
<name>A0A9X3IS33_9GAMM</name>
<evidence type="ECO:0000256" key="2">
    <source>
        <dbReference type="ARBA" id="ARBA00009677"/>
    </source>
</evidence>
<reference evidence="9" key="1">
    <citation type="submission" date="2022-11" db="EMBL/GenBank/DDBJ databases">
        <title>Parathalassolutuus dongxingensis gen. nov., sp. nov., a novel member of family Oceanospirillaceae isolated from a coastal shrimp pond in Guangxi, China.</title>
        <authorList>
            <person name="Chen H."/>
        </authorList>
    </citation>
    <scope>NUCLEOTIDE SEQUENCE</scope>
    <source>
        <strain evidence="9">G-43</strain>
    </source>
</reference>
<evidence type="ECO:0000256" key="5">
    <source>
        <dbReference type="ARBA" id="ARBA00024934"/>
    </source>
</evidence>
<dbReference type="NCBIfam" id="TIGR01396">
    <property type="entry name" value="FlgB"/>
    <property type="match status" value="1"/>
</dbReference>
<dbReference type="InterPro" id="IPR001444">
    <property type="entry name" value="Flag_bb_rod_N"/>
</dbReference>
<dbReference type="GO" id="GO:0030694">
    <property type="term" value="C:bacterial-type flagellum basal body, rod"/>
    <property type="evidence" value="ECO:0007669"/>
    <property type="project" value="InterPro"/>
</dbReference>
<evidence type="ECO:0000256" key="4">
    <source>
        <dbReference type="ARBA" id="ARBA00023143"/>
    </source>
</evidence>
<protein>
    <recommendedName>
        <fullName evidence="3 6">Flagellar basal body rod protein FlgB</fullName>
    </recommendedName>
</protein>
<comment type="function">
    <text evidence="5 6">Structural component of flagellum, the bacterial motility apparatus. Part of the rod structure of flagellar basal body.</text>
</comment>
<keyword evidence="10" id="KW-1185">Reference proteome</keyword>
<evidence type="ECO:0000256" key="3">
    <source>
        <dbReference type="ARBA" id="ARBA00014376"/>
    </source>
</evidence>
<comment type="similarity">
    <text evidence="2 6">Belongs to the flagella basal body rod proteins family.</text>
</comment>
<feature type="domain" description="Flagellar basal body rod protein N-terminal" evidence="8">
    <location>
        <begin position="12"/>
        <end position="40"/>
    </location>
</feature>
<evidence type="ECO:0000256" key="1">
    <source>
        <dbReference type="ARBA" id="ARBA00004117"/>
    </source>
</evidence>
<evidence type="ECO:0000259" key="8">
    <source>
        <dbReference type="Pfam" id="PF00460"/>
    </source>
</evidence>
<sequence>MTAISFNNALGNHSEALQLRAKRAEVLANNLANADTPGFKARDFNFQAALKEAVEQRQQDAGAVTTSLPLEQTHSGHIAGTGTIDESLLYRNPSQPSIDGNTVDSQIEQALYARNSLDYNASFEFLSSKFKGLKGAIRGE</sequence>
<dbReference type="EMBL" id="JAPNOA010000029">
    <property type="protein sequence ID" value="MCY0965902.1"/>
    <property type="molecule type" value="Genomic_DNA"/>
</dbReference>
<proteinExistence type="inferred from homology"/>
<dbReference type="InterPro" id="IPR006300">
    <property type="entry name" value="FlgB"/>
</dbReference>
<evidence type="ECO:0000256" key="6">
    <source>
        <dbReference type="PIRNR" id="PIRNR002889"/>
    </source>
</evidence>
<dbReference type="PANTHER" id="PTHR30435:SF12">
    <property type="entry name" value="FLAGELLAR BASAL BODY ROD PROTEIN FLGB"/>
    <property type="match status" value="1"/>
</dbReference>
<keyword evidence="9" id="KW-0282">Flagellum</keyword>
<feature type="region of interest" description="Disordered" evidence="7">
    <location>
        <begin position="60"/>
        <end position="81"/>
    </location>
</feature>
<dbReference type="AlphaFoldDB" id="A0A9X3IS33"/>
<dbReference type="RefSeq" id="WP_283174113.1">
    <property type="nucleotide sequence ID" value="NZ_JAPNOA010000029.1"/>
</dbReference>
<evidence type="ECO:0000256" key="7">
    <source>
        <dbReference type="SAM" id="MobiDB-lite"/>
    </source>
</evidence>
<evidence type="ECO:0000313" key="9">
    <source>
        <dbReference type="EMBL" id="MCY0965902.1"/>
    </source>
</evidence>
<dbReference type="PIRSF" id="PIRSF002889">
    <property type="entry name" value="Rod_FlgB"/>
    <property type="match status" value="1"/>
</dbReference>
<dbReference type="Pfam" id="PF00460">
    <property type="entry name" value="Flg_bb_rod"/>
    <property type="match status" value="1"/>
</dbReference>
<keyword evidence="4 6" id="KW-0975">Bacterial flagellum</keyword>
<dbReference type="PROSITE" id="PS00588">
    <property type="entry name" value="FLAGELLA_BB_ROD"/>
    <property type="match status" value="1"/>
</dbReference>
<keyword evidence="9" id="KW-0969">Cilium</keyword>
<evidence type="ECO:0000313" key="10">
    <source>
        <dbReference type="Proteomes" id="UP001150830"/>
    </source>
</evidence>
<comment type="subunit">
    <text evidence="6">The basal body constitutes a major portion of the flagellar organelle and consists of a number of rings mounted on a central rod.</text>
</comment>
<comment type="subcellular location">
    <subcellularLocation>
        <location evidence="1 6">Bacterial flagellum basal body</location>
    </subcellularLocation>
</comment>
<gene>
    <name evidence="9" type="primary">flgB</name>
    <name evidence="9" type="ORF">OUO13_11940</name>
</gene>
<comment type="caution">
    <text evidence="9">The sequence shown here is derived from an EMBL/GenBank/DDBJ whole genome shotgun (WGS) entry which is preliminary data.</text>
</comment>
<feature type="compositionally biased region" description="Polar residues" evidence="7">
    <location>
        <begin position="64"/>
        <end position="75"/>
    </location>
</feature>
<dbReference type="Proteomes" id="UP001150830">
    <property type="component" value="Unassembled WGS sequence"/>
</dbReference>
<dbReference type="PANTHER" id="PTHR30435">
    <property type="entry name" value="FLAGELLAR PROTEIN"/>
    <property type="match status" value="1"/>
</dbReference>
<dbReference type="GO" id="GO:0071978">
    <property type="term" value="P:bacterial-type flagellum-dependent swarming motility"/>
    <property type="evidence" value="ECO:0007669"/>
    <property type="project" value="TreeGrafter"/>
</dbReference>
<keyword evidence="9" id="KW-0966">Cell projection</keyword>
<organism evidence="9 10">
    <name type="scientific">Parathalassolituus penaei</name>
    <dbReference type="NCBI Taxonomy" id="2997323"/>
    <lineage>
        <taxon>Bacteria</taxon>
        <taxon>Pseudomonadati</taxon>
        <taxon>Pseudomonadota</taxon>
        <taxon>Gammaproteobacteria</taxon>
        <taxon>Oceanospirillales</taxon>
        <taxon>Oceanospirillaceae</taxon>
        <taxon>Parathalassolituus</taxon>
    </lineage>
</organism>